<evidence type="ECO:0000313" key="8">
    <source>
        <dbReference type="EMBL" id="RVV97079.1"/>
    </source>
</evidence>
<evidence type="ECO:0000256" key="1">
    <source>
        <dbReference type="ARBA" id="ARBA00009183"/>
    </source>
</evidence>
<dbReference type="Proteomes" id="UP000285908">
    <property type="component" value="Unassembled WGS sequence"/>
</dbReference>
<evidence type="ECO:0000256" key="6">
    <source>
        <dbReference type="ARBA" id="ARBA00034528"/>
    </source>
</evidence>
<dbReference type="InterPro" id="IPR020946">
    <property type="entry name" value="Flavin_mOase-like"/>
</dbReference>
<dbReference type="SUPFAM" id="SSF51905">
    <property type="entry name" value="FAD/NAD(P)-binding domain"/>
    <property type="match status" value="2"/>
</dbReference>
<dbReference type="Gene3D" id="3.50.50.60">
    <property type="entry name" value="FAD/NAD(P)-binding domain"/>
    <property type="match status" value="1"/>
</dbReference>
<comment type="caution">
    <text evidence="8">The sequence shown here is derived from an EMBL/GenBank/DDBJ whole genome shotgun (WGS) entry which is preliminary data.</text>
</comment>
<dbReference type="RefSeq" id="WP_127907555.1">
    <property type="nucleotide sequence ID" value="NZ_RQXX01000006.1"/>
</dbReference>
<evidence type="ECO:0000256" key="3">
    <source>
        <dbReference type="ARBA" id="ARBA00022827"/>
    </source>
</evidence>
<dbReference type="GO" id="GO:0050661">
    <property type="term" value="F:NADP binding"/>
    <property type="evidence" value="ECO:0007669"/>
    <property type="project" value="InterPro"/>
</dbReference>
<dbReference type="GO" id="GO:0034899">
    <property type="term" value="F:trimethylamine monooxygenase activity"/>
    <property type="evidence" value="ECO:0007669"/>
    <property type="project" value="UniProtKB-EC"/>
</dbReference>
<keyword evidence="9" id="KW-1185">Reference proteome</keyword>
<comment type="similarity">
    <text evidence="1">Belongs to the FMO family.</text>
</comment>
<accession>A0A438AEG9</accession>
<dbReference type="OrthoDB" id="9808049at2"/>
<evidence type="ECO:0000256" key="5">
    <source>
        <dbReference type="ARBA" id="ARBA00023002"/>
    </source>
</evidence>
<keyword evidence="3" id="KW-0274">FAD</keyword>
<keyword evidence="2" id="KW-0285">Flavoprotein</keyword>
<reference evidence="8 9" key="1">
    <citation type="submission" date="2018-11" db="EMBL/GenBank/DDBJ databases">
        <title>Mesobaculum littorinae gen. nov., sp. nov., isolated from Littorina scabra that represents a novel genus of the order Rhodobacteraceae.</title>
        <authorList>
            <person name="Li F."/>
        </authorList>
    </citation>
    <scope>NUCLEOTIDE SEQUENCE [LARGE SCALE GENOMIC DNA]</scope>
    <source>
        <strain evidence="8 9">M0103</strain>
    </source>
</reference>
<keyword evidence="5" id="KW-0560">Oxidoreductase</keyword>
<dbReference type="GO" id="GO:0004499">
    <property type="term" value="F:N,N-dimethylaniline monooxygenase activity"/>
    <property type="evidence" value="ECO:0007669"/>
    <property type="project" value="InterPro"/>
</dbReference>
<dbReference type="EC" id="1.14.13.148" evidence="6"/>
<evidence type="ECO:0000313" key="9">
    <source>
        <dbReference type="Proteomes" id="UP000285908"/>
    </source>
</evidence>
<evidence type="ECO:0000256" key="2">
    <source>
        <dbReference type="ARBA" id="ARBA00022630"/>
    </source>
</evidence>
<sequence>MSDVAIIGAGPGGLAAARWLKARGFVPTLYDSHDDVGGQWNTSNPLSGVWPQMRTNTFIATTQFSDLDYADGTAVFPRNREVLEYLRAYARKFGLLEGAQFGTALTALAREGEGYRLSFDGPGGPFSRSVSKVVVATGRYNRPTIPDVPGLDGFTGRLGVAHAHRYKDPEVYRGARVVVAGGSISALEIASDLSMLGARSVHLAQRRQRYVMPKMIRGVPFEYYGFTYGAAAAPATDKERARAGMLEFALSHGGDPARYGAPAPHPDVLQAGFTGSQHYLNLVAEDRLTPVPWFDRVDGQTITFGDGRQVEADAILFGTGFDLNLPFLSQDIADTLEIDRKGLTLSEFTLHPDLPGLGFMGLWSQNGGYLSVLELQARFLAYSWAGLLDRTEGDLRHGLEACRTEMHHAGYQEQHEMALRFARLGGFDPQGQVDEAMMDKVRRSATTPLIYRLAGPDALPDAGARVEAILDRYGPDA</sequence>
<dbReference type="GO" id="GO:0050660">
    <property type="term" value="F:flavin adenine dinucleotide binding"/>
    <property type="evidence" value="ECO:0007669"/>
    <property type="project" value="InterPro"/>
</dbReference>
<dbReference type="PANTHER" id="PTHR23023">
    <property type="entry name" value="DIMETHYLANILINE MONOOXYGENASE"/>
    <property type="match status" value="1"/>
</dbReference>
<dbReference type="InterPro" id="IPR000960">
    <property type="entry name" value="Flavin_mOase"/>
</dbReference>
<evidence type="ECO:0000256" key="7">
    <source>
        <dbReference type="ARBA" id="ARBA00035159"/>
    </source>
</evidence>
<dbReference type="InterPro" id="IPR050346">
    <property type="entry name" value="FMO-like"/>
</dbReference>
<dbReference type="Pfam" id="PF00743">
    <property type="entry name" value="FMO-like"/>
    <property type="match status" value="1"/>
</dbReference>
<dbReference type="EMBL" id="RQXX01000006">
    <property type="protein sequence ID" value="RVV97079.1"/>
    <property type="molecule type" value="Genomic_DNA"/>
</dbReference>
<protein>
    <recommendedName>
        <fullName evidence="7">Trimethylamine monooxygenase</fullName>
        <ecNumber evidence="6">1.14.13.148</ecNumber>
    </recommendedName>
</protein>
<dbReference type="PRINTS" id="PR00370">
    <property type="entry name" value="FMOXYGENASE"/>
</dbReference>
<name>A0A438AEG9_9RHOB</name>
<organism evidence="8 9">
    <name type="scientific">Mesobaculum littorinae</name>
    <dbReference type="NCBI Taxonomy" id="2486419"/>
    <lineage>
        <taxon>Bacteria</taxon>
        <taxon>Pseudomonadati</taxon>
        <taxon>Pseudomonadota</taxon>
        <taxon>Alphaproteobacteria</taxon>
        <taxon>Rhodobacterales</taxon>
        <taxon>Roseobacteraceae</taxon>
        <taxon>Mesobaculum</taxon>
    </lineage>
</organism>
<dbReference type="AlphaFoldDB" id="A0A438AEG9"/>
<dbReference type="PIRSF" id="PIRSF000332">
    <property type="entry name" value="FMO"/>
    <property type="match status" value="1"/>
</dbReference>
<dbReference type="InterPro" id="IPR036188">
    <property type="entry name" value="FAD/NAD-bd_sf"/>
</dbReference>
<keyword evidence="4" id="KW-0521">NADP</keyword>
<evidence type="ECO:0000256" key="4">
    <source>
        <dbReference type="ARBA" id="ARBA00022857"/>
    </source>
</evidence>
<proteinExistence type="inferred from homology"/>
<gene>
    <name evidence="8" type="ORF">EKE94_15575</name>
</gene>